<dbReference type="PANTHER" id="PTHR10963">
    <property type="entry name" value="GLYCOSYL HYDROLASE-RELATED"/>
    <property type="match status" value="1"/>
</dbReference>
<evidence type="ECO:0000313" key="4">
    <source>
        <dbReference type="Proteomes" id="UP000812287"/>
    </source>
</evidence>
<dbReference type="GO" id="GO:0009251">
    <property type="term" value="P:glucan catabolic process"/>
    <property type="evidence" value="ECO:0007669"/>
    <property type="project" value="TreeGrafter"/>
</dbReference>
<feature type="domain" description="GH16" evidence="2">
    <location>
        <begin position="101"/>
        <end position="367"/>
    </location>
</feature>
<sequence>MLSIFQFALLVIYFTTLSLSLPIHPAENGAAPERRNSLEHTQAHMPSSISDSIYKRDPGVTVLIHGSPTTLSDVDMSKYTPLRRQEVTATPEVTDAGASGIYASTNPVSTATAMDTSTDGTYRLLDMYKGKDFLNPEKWQYWSEADPTHGSVKYQAMEAAMQKKLAFVGEDGTVTLAVDDTTSLNDNEYRDSVRISSVKTYNGGLFIASFSAMPYGCSVWPAWWTVGPNWPNQGEVDVLENVHNANANQYTFHTGEGCMIQSDNSGCGMVDTSDPNYSYGKQFNKIGGGIFAHLWNDEGIRIWHFPKSSIPYDIIAGTPDLASWGKPAAFLPNGTSCNTGSIFKDHSLVIDTTLCGDWANATYTSAGCPGTCAEAVKDPTNYQSGCTFTRIFRTLF</sequence>
<organism evidence="3 4">
    <name type="scientific">Guyanagaster necrorhizus</name>
    <dbReference type="NCBI Taxonomy" id="856835"/>
    <lineage>
        <taxon>Eukaryota</taxon>
        <taxon>Fungi</taxon>
        <taxon>Dikarya</taxon>
        <taxon>Basidiomycota</taxon>
        <taxon>Agaricomycotina</taxon>
        <taxon>Agaricomycetes</taxon>
        <taxon>Agaricomycetidae</taxon>
        <taxon>Agaricales</taxon>
        <taxon>Marasmiineae</taxon>
        <taxon>Physalacriaceae</taxon>
        <taxon>Guyanagaster</taxon>
    </lineage>
</organism>
<evidence type="ECO:0000259" key="2">
    <source>
        <dbReference type="PROSITE" id="PS51762"/>
    </source>
</evidence>
<dbReference type="OrthoDB" id="192832at2759"/>
<keyword evidence="1" id="KW-0732">Signal</keyword>
<comment type="caution">
    <text evidence="3">The sequence shown here is derived from an EMBL/GenBank/DDBJ whole genome shotgun (WGS) entry which is preliminary data.</text>
</comment>
<dbReference type="PROSITE" id="PS51762">
    <property type="entry name" value="GH16_2"/>
    <property type="match status" value="1"/>
</dbReference>
<keyword evidence="4" id="KW-1185">Reference proteome</keyword>
<dbReference type="GO" id="GO:0004553">
    <property type="term" value="F:hydrolase activity, hydrolyzing O-glycosyl compounds"/>
    <property type="evidence" value="ECO:0007669"/>
    <property type="project" value="InterPro"/>
</dbReference>
<feature type="signal peptide" evidence="1">
    <location>
        <begin position="1"/>
        <end position="20"/>
    </location>
</feature>
<dbReference type="CDD" id="cd02181">
    <property type="entry name" value="GH16_fungal_Lam16A_glucanase"/>
    <property type="match status" value="1"/>
</dbReference>
<dbReference type="RefSeq" id="XP_043038471.1">
    <property type="nucleotide sequence ID" value="XM_043180033.1"/>
</dbReference>
<dbReference type="SUPFAM" id="SSF49899">
    <property type="entry name" value="Concanavalin A-like lectins/glucanases"/>
    <property type="match status" value="1"/>
</dbReference>
<dbReference type="EMBL" id="MU250538">
    <property type="protein sequence ID" value="KAG7444971.1"/>
    <property type="molecule type" value="Genomic_DNA"/>
</dbReference>
<name>A0A9P7VS47_9AGAR</name>
<dbReference type="AlphaFoldDB" id="A0A9P7VS47"/>
<accession>A0A9P7VS47</accession>
<dbReference type="PANTHER" id="PTHR10963:SF24">
    <property type="entry name" value="GLYCOSIDASE C21B10.07-RELATED"/>
    <property type="match status" value="1"/>
</dbReference>
<dbReference type="GeneID" id="66102329"/>
<evidence type="ECO:0000313" key="3">
    <source>
        <dbReference type="EMBL" id="KAG7444971.1"/>
    </source>
</evidence>
<evidence type="ECO:0000256" key="1">
    <source>
        <dbReference type="SAM" id="SignalP"/>
    </source>
</evidence>
<protein>
    <recommendedName>
        <fullName evidence="2">GH16 domain-containing protein</fullName>
    </recommendedName>
</protein>
<gene>
    <name evidence="3" type="ORF">BT62DRAFT_202176</name>
</gene>
<dbReference type="InterPro" id="IPR013320">
    <property type="entry name" value="ConA-like_dom_sf"/>
</dbReference>
<dbReference type="Gene3D" id="2.60.120.200">
    <property type="match status" value="1"/>
</dbReference>
<feature type="chain" id="PRO_5040328748" description="GH16 domain-containing protein" evidence="1">
    <location>
        <begin position="21"/>
        <end position="396"/>
    </location>
</feature>
<dbReference type="InterPro" id="IPR050546">
    <property type="entry name" value="Glycosyl_Hydrlase_16"/>
</dbReference>
<dbReference type="Pfam" id="PF26113">
    <property type="entry name" value="GH16_XgeA"/>
    <property type="match status" value="1"/>
</dbReference>
<dbReference type="InterPro" id="IPR000757">
    <property type="entry name" value="Beta-glucanase-like"/>
</dbReference>
<dbReference type="Proteomes" id="UP000812287">
    <property type="component" value="Unassembled WGS sequence"/>
</dbReference>
<proteinExistence type="predicted"/>
<reference evidence="3" key="1">
    <citation type="submission" date="2020-11" db="EMBL/GenBank/DDBJ databases">
        <title>Adaptations for nitrogen fixation in a non-lichenized fungal sporocarp promotes dispersal by wood-feeding termites.</title>
        <authorList>
            <consortium name="DOE Joint Genome Institute"/>
            <person name="Koch R.A."/>
            <person name="Yoon G."/>
            <person name="Arayal U."/>
            <person name="Lail K."/>
            <person name="Amirebrahimi M."/>
            <person name="Labutti K."/>
            <person name="Lipzen A."/>
            <person name="Riley R."/>
            <person name="Barry K."/>
            <person name="Henrissat B."/>
            <person name="Grigoriev I.V."/>
            <person name="Herr J.R."/>
            <person name="Aime M.C."/>
        </authorList>
    </citation>
    <scope>NUCLEOTIDE SEQUENCE</scope>
    <source>
        <strain evidence="3">MCA 3950</strain>
    </source>
</reference>